<evidence type="ECO:0000313" key="4">
    <source>
        <dbReference type="Proteomes" id="UP000280296"/>
    </source>
</evidence>
<feature type="chain" id="PRO_5019299424" description="DUF4175 family protein" evidence="2">
    <location>
        <begin position="27"/>
        <end position="304"/>
    </location>
</feature>
<evidence type="ECO:0000256" key="2">
    <source>
        <dbReference type="SAM" id="SignalP"/>
    </source>
</evidence>
<protein>
    <recommendedName>
        <fullName evidence="5">DUF4175 family protein</fullName>
    </recommendedName>
</protein>
<name>A0A432MMM3_9BACT</name>
<evidence type="ECO:0008006" key="5">
    <source>
        <dbReference type="Google" id="ProtNLM"/>
    </source>
</evidence>
<reference evidence="3 4" key="2">
    <citation type="submission" date="2019-01" db="EMBL/GenBank/DDBJ databases">
        <title>Tautonia sociabilis, a novel thermotolerant planctomycete of Isosphaeraceae family, isolated from a 4000 m deep subterranean habitat.</title>
        <authorList>
            <person name="Kovaleva O.L."/>
            <person name="Elcheninov A.G."/>
            <person name="Van Heerden E."/>
            <person name="Toshchakov S.V."/>
            <person name="Novikov A."/>
            <person name="Bonch-Osmolovskaya E.A."/>
            <person name="Kublanov I.V."/>
        </authorList>
    </citation>
    <scope>NUCLEOTIDE SEQUENCE [LARGE SCALE GENOMIC DNA]</scope>
    <source>
        <strain evidence="3 4">GM2012</strain>
    </source>
</reference>
<evidence type="ECO:0000256" key="1">
    <source>
        <dbReference type="SAM" id="MobiDB-lite"/>
    </source>
</evidence>
<feature type="signal peptide" evidence="2">
    <location>
        <begin position="1"/>
        <end position="26"/>
    </location>
</feature>
<reference evidence="3 4" key="1">
    <citation type="submission" date="2018-12" db="EMBL/GenBank/DDBJ databases">
        <authorList>
            <person name="Toschakov S.V."/>
        </authorList>
    </citation>
    <scope>NUCLEOTIDE SEQUENCE [LARGE SCALE GENOMIC DNA]</scope>
    <source>
        <strain evidence="3 4">GM2012</strain>
    </source>
</reference>
<comment type="caution">
    <text evidence="3">The sequence shown here is derived from an EMBL/GenBank/DDBJ whole genome shotgun (WGS) entry which is preliminary data.</text>
</comment>
<dbReference type="AlphaFoldDB" id="A0A432MMM3"/>
<feature type="compositionally biased region" description="Basic and acidic residues" evidence="1">
    <location>
        <begin position="116"/>
        <end position="126"/>
    </location>
</feature>
<dbReference type="RefSeq" id="WP_126724583.1">
    <property type="nucleotide sequence ID" value="NZ_RYZH01000010.1"/>
</dbReference>
<feature type="compositionally biased region" description="Polar residues" evidence="1">
    <location>
        <begin position="235"/>
        <end position="244"/>
    </location>
</feature>
<organism evidence="3 4">
    <name type="scientific">Tautonia sociabilis</name>
    <dbReference type="NCBI Taxonomy" id="2080755"/>
    <lineage>
        <taxon>Bacteria</taxon>
        <taxon>Pseudomonadati</taxon>
        <taxon>Planctomycetota</taxon>
        <taxon>Planctomycetia</taxon>
        <taxon>Isosphaerales</taxon>
        <taxon>Isosphaeraceae</taxon>
        <taxon>Tautonia</taxon>
    </lineage>
</organism>
<dbReference type="OrthoDB" id="277548at2"/>
<dbReference type="EMBL" id="RYZH01000010">
    <property type="protein sequence ID" value="RUL88447.1"/>
    <property type="molecule type" value="Genomic_DNA"/>
</dbReference>
<feature type="compositionally biased region" description="Low complexity" evidence="1">
    <location>
        <begin position="101"/>
        <end position="115"/>
    </location>
</feature>
<gene>
    <name evidence="3" type="ORF">TsocGM_06960</name>
</gene>
<dbReference type="Proteomes" id="UP000280296">
    <property type="component" value="Unassembled WGS sequence"/>
</dbReference>
<feature type="compositionally biased region" description="Low complexity" evidence="1">
    <location>
        <begin position="206"/>
        <end position="233"/>
    </location>
</feature>
<sequence length="304" mass="33793">MPAFRPTSLASALVLAAVLPHGIAGAQDDALDKLLEEIQAGSQPDTDPDAGAKPPADNEASPDDPKPDSPPGALGEQDKDVDDLLQGLLGPRDDRPDAAGPAPSDLGPDLLPDVPDQLRDDARQELPEEQQAFDDYLRRLLGRIDPPKNQGEQGQQEEESGPLSEAMRKMRDVEKRLAELDTGEQTREQQQRIIQEFDELLRRIRQIQQQQQQQQQQRTEMAGQQPRQQQDQDPTGESNNQQNGAPPRTPEQNPALVNAKDTWGHLQDSLREVMGNVSRMMPLDGKRDLIERYFLSVAKKSVEH</sequence>
<feature type="region of interest" description="Disordered" evidence="1">
    <location>
        <begin position="34"/>
        <end position="191"/>
    </location>
</feature>
<accession>A0A432MMM3</accession>
<keyword evidence="4" id="KW-1185">Reference proteome</keyword>
<evidence type="ECO:0000313" key="3">
    <source>
        <dbReference type="EMBL" id="RUL88447.1"/>
    </source>
</evidence>
<feature type="region of interest" description="Disordered" evidence="1">
    <location>
        <begin position="206"/>
        <end position="255"/>
    </location>
</feature>
<proteinExistence type="predicted"/>
<feature type="compositionally biased region" description="Basic and acidic residues" evidence="1">
    <location>
        <begin position="166"/>
        <end position="190"/>
    </location>
</feature>
<keyword evidence="2" id="KW-0732">Signal</keyword>